<comment type="catalytic activity">
    <reaction evidence="5">
        <text>chorismate + L-glutamine = anthranilate + pyruvate + L-glutamate + H(+)</text>
        <dbReference type="Rhea" id="RHEA:21732"/>
        <dbReference type="ChEBI" id="CHEBI:15361"/>
        <dbReference type="ChEBI" id="CHEBI:15378"/>
        <dbReference type="ChEBI" id="CHEBI:16567"/>
        <dbReference type="ChEBI" id="CHEBI:29748"/>
        <dbReference type="ChEBI" id="CHEBI:29985"/>
        <dbReference type="ChEBI" id="CHEBI:58359"/>
        <dbReference type="EC" id="4.1.3.27"/>
    </reaction>
</comment>
<dbReference type="EC" id="4.1.3.27" evidence="3"/>
<dbReference type="Proteomes" id="UP000001037">
    <property type="component" value="Chromosome"/>
</dbReference>
<comment type="similarity">
    <text evidence="2">Belongs to the anthranilate synthase component I family.</text>
</comment>
<dbReference type="EMBL" id="CP002838">
    <property type="protein sequence ID" value="AEM38902.1"/>
    <property type="molecule type" value="Genomic_DNA"/>
</dbReference>
<dbReference type="OrthoDB" id="25514at2157"/>
<dbReference type="InterPro" id="IPR005801">
    <property type="entry name" value="ADC_synthase"/>
</dbReference>
<proteinExistence type="inferred from homology"/>
<sequence>MGLQLGVGEPLEEWSGCGKRPLARIPEPRRLVAWAEKRYDYVALLESGEGFPERARYTLVAMGANRVYETDDILDGFNVLWKALRGRGCDALPCRSMLFGVVSYEAVAGVEPWLAPKLRRHTWPVVRVFEPEVLVVYDRLTGRAYVCPGDADLGEAEIGGFVQARGPVYETPREEFEAWVREAKRLIEEGEFFQIVLSRVERYEYNGSPLALYERLAGGNPSPYMFYLRMGDHWIVGTSPELLVKMSLGRAETHPIAGTRPRGKTPEEDVALEEEMLRDEKERAEHMMLVDLARNDLGRIAVPGTVRVTALMDVEKYSHVQHLVSRVEALVKPKTLYSDVLAATFPAGTVSGAPKTRAMEYIAVLEDEPRGPYAGAVGVYAERAGETAIVIRSVWSYEDGIVEARAGAGIVYDSVPEREYMETVHKIMAVRRALGVA</sequence>
<dbReference type="eggNOG" id="arCOG02014">
    <property type="taxonomic scope" value="Archaea"/>
</dbReference>
<dbReference type="AlphaFoldDB" id="G0EF05"/>
<keyword evidence="4" id="KW-0822">Tryptophan biosynthesis</keyword>
<accession>G0EF05</accession>
<organism evidence="7 8">
    <name type="scientific">Pyrolobus fumarii (strain DSM 11204 / 1A)</name>
    <dbReference type="NCBI Taxonomy" id="694429"/>
    <lineage>
        <taxon>Archaea</taxon>
        <taxon>Thermoproteota</taxon>
        <taxon>Thermoprotei</taxon>
        <taxon>Desulfurococcales</taxon>
        <taxon>Pyrodictiaceae</taxon>
        <taxon>Pyrolobus</taxon>
    </lineage>
</organism>
<dbReference type="InParanoid" id="G0EF05"/>
<reference evidence="7 8" key="1">
    <citation type="journal article" date="2011" name="Stand. Genomic Sci.">
        <title>Complete genome sequence of the hyperthermophilic chemolithoautotroph Pyrolobus fumarii type strain (1A).</title>
        <authorList>
            <person name="Anderson I."/>
            <person name="Goker M."/>
            <person name="Nolan M."/>
            <person name="Lucas S."/>
            <person name="Hammon N."/>
            <person name="Deshpande S."/>
            <person name="Cheng J.F."/>
            <person name="Tapia R."/>
            <person name="Han C."/>
            <person name="Goodwin L."/>
            <person name="Pitluck S."/>
            <person name="Huntemann M."/>
            <person name="Liolios K."/>
            <person name="Ivanova N."/>
            <person name="Pagani I."/>
            <person name="Mavromatis K."/>
            <person name="Ovchinikova G."/>
            <person name="Pati A."/>
            <person name="Chen A."/>
            <person name="Palaniappan K."/>
            <person name="Land M."/>
            <person name="Hauser L."/>
            <person name="Brambilla E.M."/>
            <person name="Huber H."/>
            <person name="Yasawong M."/>
            <person name="Rohde M."/>
            <person name="Spring S."/>
            <person name="Abt B."/>
            <person name="Sikorski J."/>
            <person name="Wirth R."/>
            <person name="Detter J.C."/>
            <person name="Woyke T."/>
            <person name="Bristow J."/>
            <person name="Eisen J.A."/>
            <person name="Markowitz V."/>
            <person name="Hugenholtz P."/>
            <person name="Kyrpides N.C."/>
            <person name="Klenk H.P."/>
            <person name="Lapidus A."/>
        </authorList>
    </citation>
    <scope>NUCLEOTIDE SEQUENCE [LARGE SCALE GENOMIC DNA]</scope>
    <source>
        <strain evidence="8">DSM 11204 / 1A</strain>
    </source>
</reference>
<keyword evidence="7" id="KW-0456">Lyase</keyword>
<evidence type="ECO:0000256" key="2">
    <source>
        <dbReference type="ARBA" id="ARBA00009562"/>
    </source>
</evidence>
<dbReference type="Pfam" id="PF00425">
    <property type="entry name" value="Chorismate_bind"/>
    <property type="match status" value="1"/>
</dbReference>
<dbReference type="PANTHER" id="PTHR11236:SF9">
    <property type="entry name" value="ANTHRANILATE SYNTHASE COMPONENT 1"/>
    <property type="match status" value="1"/>
</dbReference>
<protein>
    <recommendedName>
        <fullName evidence="3">anthranilate synthase</fullName>
        <ecNumber evidence="3">4.1.3.27</ecNumber>
    </recommendedName>
</protein>
<evidence type="ECO:0000259" key="6">
    <source>
        <dbReference type="Pfam" id="PF00425"/>
    </source>
</evidence>
<dbReference type="InterPro" id="IPR019999">
    <property type="entry name" value="Anth_synth_I-like"/>
</dbReference>
<evidence type="ECO:0000256" key="5">
    <source>
        <dbReference type="ARBA" id="ARBA00047683"/>
    </source>
</evidence>
<keyword evidence="4" id="KW-0028">Amino-acid biosynthesis</keyword>
<dbReference type="PANTHER" id="PTHR11236">
    <property type="entry name" value="AMINOBENZOATE/ANTHRANILATE SYNTHASE"/>
    <property type="match status" value="1"/>
</dbReference>
<evidence type="ECO:0000256" key="1">
    <source>
        <dbReference type="ARBA" id="ARBA00004873"/>
    </source>
</evidence>
<evidence type="ECO:0000313" key="8">
    <source>
        <dbReference type="Proteomes" id="UP000001037"/>
    </source>
</evidence>
<dbReference type="STRING" id="694429.Pyrfu_1034"/>
<dbReference type="RefSeq" id="WP_014026579.1">
    <property type="nucleotide sequence ID" value="NC_015931.1"/>
</dbReference>
<evidence type="ECO:0000256" key="4">
    <source>
        <dbReference type="ARBA" id="ARBA00022822"/>
    </source>
</evidence>
<dbReference type="HOGENOM" id="CLU_006493_7_1_2"/>
<evidence type="ECO:0000256" key="3">
    <source>
        <dbReference type="ARBA" id="ARBA00012266"/>
    </source>
</evidence>
<dbReference type="InterPro" id="IPR015890">
    <property type="entry name" value="Chorismate_C"/>
</dbReference>
<dbReference type="UniPathway" id="UPA00035">
    <property type="reaction ID" value="UER00040"/>
</dbReference>
<dbReference type="PRINTS" id="PR00095">
    <property type="entry name" value="ANTSNTHASEI"/>
</dbReference>
<dbReference type="GeneID" id="11139510"/>
<evidence type="ECO:0000313" key="7">
    <source>
        <dbReference type="EMBL" id="AEM38902.1"/>
    </source>
</evidence>
<keyword evidence="4" id="KW-0057">Aromatic amino acid biosynthesis</keyword>
<keyword evidence="8" id="KW-1185">Reference proteome</keyword>
<dbReference type="GO" id="GO:0000162">
    <property type="term" value="P:L-tryptophan biosynthetic process"/>
    <property type="evidence" value="ECO:0007669"/>
    <property type="project" value="UniProtKB-UniPathway"/>
</dbReference>
<comment type="pathway">
    <text evidence="1">Amino-acid biosynthesis; L-tryptophan biosynthesis; L-tryptophan from chorismate: step 1/5.</text>
</comment>
<name>G0EF05_PYRF1</name>
<dbReference type="FunCoup" id="G0EF05">
    <property type="interactions" value="166"/>
</dbReference>
<gene>
    <name evidence="7" type="ordered locus">Pyrfu_1034</name>
</gene>
<feature type="domain" description="Chorismate-utilising enzyme C-terminal" evidence="6">
    <location>
        <begin position="173"/>
        <end position="426"/>
    </location>
</feature>
<dbReference type="SUPFAM" id="SSF56322">
    <property type="entry name" value="ADC synthase"/>
    <property type="match status" value="1"/>
</dbReference>
<dbReference type="Gene3D" id="3.60.120.10">
    <property type="entry name" value="Anthranilate synthase"/>
    <property type="match status" value="1"/>
</dbReference>
<dbReference type="KEGG" id="pfm:Pyrfu_1034"/>
<dbReference type="GO" id="GO:0004049">
    <property type="term" value="F:anthranilate synthase activity"/>
    <property type="evidence" value="ECO:0007669"/>
    <property type="project" value="UniProtKB-EC"/>
</dbReference>